<evidence type="ECO:0000313" key="3">
    <source>
        <dbReference type="Proteomes" id="UP000661858"/>
    </source>
</evidence>
<keyword evidence="1" id="KW-0175">Coiled coil</keyword>
<organism evidence="2 3">
    <name type="scientific">Streptomyces actinomycinicus</name>
    <dbReference type="NCBI Taxonomy" id="1695166"/>
    <lineage>
        <taxon>Bacteria</taxon>
        <taxon>Bacillati</taxon>
        <taxon>Actinomycetota</taxon>
        <taxon>Actinomycetes</taxon>
        <taxon>Kitasatosporales</taxon>
        <taxon>Streptomycetaceae</taxon>
        <taxon>Streptomyces</taxon>
    </lineage>
</organism>
<dbReference type="AlphaFoldDB" id="A0A937JRU3"/>
<dbReference type="EMBL" id="JAERRK010000025">
    <property type="protein sequence ID" value="MBL1086771.1"/>
    <property type="molecule type" value="Genomic_DNA"/>
</dbReference>
<dbReference type="Proteomes" id="UP000661858">
    <property type="component" value="Unassembled WGS sequence"/>
</dbReference>
<accession>A0A937JRU3</accession>
<evidence type="ECO:0000256" key="1">
    <source>
        <dbReference type="SAM" id="Coils"/>
    </source>
</evidence>
<feature type="coiled-coil region" evidence="1">
    <location>
        <begin position="4"/>
        <end position="31"/>
    </location>
</feature>
<proteinExistence type="predicted"/>
<protein>
    <submittedName>
        <fullName evidence="2">Uncharacterized protein</fullName>
    </submittedName>
</protein>
<reference evidence="2" key="1">
    <citation type="submission" date="2021-01" db="EMBL/GenBank/DDBJ databases">
        <title>WGS of actinomycetes isolated from Thailand.</title>
        <authorList>
            <person name="Thawai C."/>
        </authorList>
    </citation>
    <scope>NUCLEOTIDE SEQUENCE</scope>
    <source>
        <strain evidence="2">RCU-197</strain>
    </source>
</reference>
<keyword evidence="3" id="KW-1185">Reference proteome</keyword>
<evidence type="ECO:0000313" key="2">
    <source>
        <dbReference type="EMBL" id="MBL1086771.1"/>
    </source>
</evidence>
<dbReference type="RefSeq" id="WP_201843326.1">
    <property type="nucleotide sequence ID" value="NZ_JAERRK010000025.1"/>
</dbReference>
<name>A0A937JRU3_9ACTN</name>
<gene>
    <name evidence="2" type="ORF">JK359_33230</name>
</gene>
<sequence>MAEDDITQREIEALTRRLEAVEDRAEALQVQTGGNFAAVIEGQAALRREVRDGFTKVNARFDALEEKMDRNQAQIVELLTALVGKSPDAS</sequence>
<comment type="caution">
    <text evidence="2">The sequence shown here is derived from an EMBL/GenBank/DDBJ whole genome shotgun (WGS) entry which is preliminary data.</text>
</comment>